<evidence type="ECO:0000256" key="4">
    <source>
        <dbReference type="PROSITE-ProRule" id="PRU10052"/>
    </source>
</evidence>
<dbReference type="InterPro" id="IPR011050">
    <property type="entry name" value="Pectin_lyase_fold/virulence"/>
</dbReference>
<dbReference type="AlphaFoldDB" id="A0A0L0FFB4"/>
<feature type="chain" id="PRO_5005538695" description="Pectate lyase superfamily protein domain-containing protein" evidence="7">
    <location>
        <begin position="26"/>
        <end position="871"/>
    </location>
</feature>
<name>A0A0L0FFB4_9EUKA</name>
<dbReference type="STRING" id="667725.A0A0L0FFB4"/>
<dbReference type="SUPFAM" id="SSF51126">
    <property type="entry name" value="Pectin lyase-like"/>
    <property type="match status" value="1"/>
</dbReference>
<dbReference type="SMART" id="SM00710">
    <property type="entry name" value="PbH1"/>
    <property type="match status" value="7"/>
</dbReference>
<feature type="active site" evidence="4">
    <location>
        <position position="686"/>
    </location>
</feature>
<gene>
    <name evidence="8" type="ORF">SARC_12010</name>
</gene>
<dbReference type="InterPro" id="IPR000743">
    <property type="entry name" value="Glyco_hydro_28"/>
</dbReference>
<dbReference type="OrthoDB" id="187139at2759"/>
<keyword evidence="2 5" id="KW-0378">Hydrolase</keyword>
<dbReference type="PANTHER" id="PTHR31339:SF9">
    <property type="entry name" value="PLASMIN AND FIBRONECTIN-BINDING PROTEIN A"/>
    <property type="match status" value="1"/>
</dbReference>
<feature type="compositionally biased region" description="Basic and acidic residues" evidence="6">
    <location>
        <begin position="317"/>
        <end position="329"/>
    </location>
</feature>
<dbReference type="InterPro" id="IPR012334">
    <property type="entry name" value="Pectin_lyas_fold"/>
</dbReference>
<reference evidence="8 9" key="1">
    <citation type="submission" date="2011-02" db="EMBL/GenBank/DDBJ databases">
        <title>The Genome Sequence of Sphaeroforma arctica JP610.</title>
        <authorList>
            <consortium name="The Broad Institute Genome Sequencing Platform"/>
            <person name="Russ C."/>
            <person name="Cuomo C."/>
            <person name="Young S.K."/>
            <person name="Zeng Q."/>
            <person name="Gargeya S."/>
            <person name="Alvarado L."/>
            <person name="Berlin A."/>
            <person name="Chapman S.B."/>
            <person name="Chen Z."/>
            <person name="Freedman E."/>
            <person name="Gellesch M."/>
            <person name="Goldberg J."/>
            <person name="Griggs A."/>
            <person name="Gujja S."/>
            <person name="Heilman E."/>
            <person name="Heiman D."/>
            <person name="Howarth C."/>
            <person name="Mehta T."/>
            <person name="Neiman D."/>
            <person name="Pearson M."/>
            <person name="Roberts A."/>
            <person name="Saif S."/>
            <person name="Shea T."/>
            <person name="Shenoy N."/>
            <person name="Sisk P."/>
            <person name="Stolte C."/>
            <person name="Sykes S."/>
            <person name="White J."/>
            <person name="Yandava C."/>
            <person name="Burger G."/>
            <person name="Gray M.W."/>
            <person name="Holland P.W.H."/>
            <person name="King N."/>
            <person name="Lang F.B.F."/>
            <person name="Roger A.J."/>
            <person name="Ruiz-Trillo I."/>
            <person name="Haas B."/>
            <person name="Nusbaum C."/>
            <person name="Birren B."/>
        </authorList>
    </citation>
    <scope>NUCLEOTIDE SEQUENCE [LARGE SCALE GENOMIC DNA]</scope>
    <source>
        <strain evidence="8 9">JP610</strain>
    </source>
</reference>
<comment type="similarity">
    <text evidence="1 5">Belongs to the glycosyl hydrolase 28 family.</text>
</comment>
<dbReference type="PANTHER" id="PTHR31339">
    <property type="entry name" value="PECTIN LYASE-RELATED"/>
    <property type="match status" value="1"/>
</dbReference>
<dbReference type="PROSITE" id="PS51257">
    <property type="entry name" value="PROKAR_LIPOPROTEIN"/>
    <property type="match status" value="1"/>
</dbReference>
<feature type="region of interest" description="Disordered" evidence="6">
    <location>
        <begin position="151"/>
        <end position="177"/>
    </location>
</feature>
<feature type="region of interest" description="Disordered" evidence="6">
    <location>
        <begin position="308"/>
        <end position="337"/>
    </location>
</feature>
<dbReference type="InterPro" id="IPR006626">
    <property type="entry name" value="PbH1"/>
</dbReference>
<evidence type="ECO:0000313" key="9">
    <source>
        <dbReference type="Proteomes" id="UP000054560"/>
    </source>
</evidence>
<feature type="compositionally biased region" description="Basic and acidic residues" evidence="6">
    <location>
        <begin position="352"/>
        <end position="364"/>
    </location>
</feature>
<dbReference type="GO" id="GO:0005975">
    <property type="term" value="P:carbohydrate metabolic process"/>
    <property type="evidence" value="ECO:0007669"/>
    <property type="project" value="InterPro"/>
</dbReference>
<protein>
    <recommendedName>
        <fullName evidence="10">Pectate lyase superfamily protein domain-containing protein</fullName>
    </recommendedName>
</protein>
<feature type="signal peptide" evidence="7">
    <location>
        <begin position="1"/>
        <end position="25"/>
    </location>
</feature>
<dbReference type="GO" id="GO:0004650">
    <property type="term" value="F:polygalacturonase activity"/>
    <property type="evidence" value="ECO:0007669"/>
    <property type="project" value="InterPro"/>
</dbReference>
<evidence type="ECO:0000313" key="8">
    <source>
        <dbReference type="EMBL" id="KNC75464.1"/>
    </source>
</evidence>
<evidence type="ECO:0000256" key="5">
    <source>
        <dbReference type="RuleBase" id="RU361169"/>
    </source>
</evidence>
<dbReference type="PROSITE" id="PS00502">
    <property type="entry name" value="POLYGALACTURONASE"/>
    <property type="match status" value="1"/>
</dbReference>
<keyword evidence="7" id="KW-0732">Signal</keyword>
<proteinExistence type="inferred from homology"/>
<organism evidence="8 9">
    <name type="scientific">Sphaeroforma arctica JP610</name>
    <dbReference type="NCBI Taxonomy" id="667725"/>
    <lineage>
        <taxon>Eukaryota</taxon>
        <taxon>Ichthyosporea</taxon>
        <taxon>Ichthyophonida</taxon>
        <taxon>Sphaeroforma</taxon>
    </lineage>
</organism>
<feature type="compositionally biased region" description="Acidic residues" evidence="6">
    <location>
        <begin position="384"/>
        <end position="393"/>
    </location>
</feature>
<keyword evidence="3 5" id="KW-0326">Glycosidase</keyword>
<evidence type="ECO:0000256" key="1">
    <source>
        <dbReference type="ARBA" id="ARBA00008834"/>
    </source>
</evidence>
<feature type="compositionally biased region" description="Basic and acidic residues" evidence="6">
    <location>
        <begin position="157"/>
        <end position="177"/>
    </location>
</feature>
<dbReference type="Gene3D" id="2.160.20.10">
    <property type="entry name" value="Single-stranded right-handed beta-helix, Pectin lyase-like"/>
    <property type="match status" value="1"/>
</dbReference>
<evidence type="ECO:0000256" key="2">
    <source>
        <dbReference type="ARBA" id="ARBA00022801"/>
    </source>
</evidence>
<sequence length="871" mass="95184">MASRIYRLLTQLAACLVVACVCVFAAELRLDINEPQMGLNTDTHKEYNKDTIHRNVHNLGTVNTDSEQMHAQLHRGSRDTLIERVDDRDSDRENAIKNKEAELTGSGLNAHADLRGRDGEGVIEQNIHSRHNHGTDEKKIVQEELDVLDNDGGFVRGRRDQDVDTGDGTKKRNRDVKDDNGVDHILVEHSKKHVSMDGKQIGDKDIPVGGADAHKKVEGGIADALLAAKAQALGEKAVRVENELEVDGHVNVLFADSGANRNQDEVVEGNGKEGIERDLAIEGDVMDGDVVVEGLGSKYNGLANKVHADSGNTEKGGVIEDDKGGKAHADGLGQDVNGPKVLAEQLALEKAAQREEKKNADNIKAKVNKQSKNMHVDMYNNADAADEDYDESDGDSHYNDDNNSETADEDEDEEESQGEGQERYLEPILPEHHALVGLGKHGYTSVDDYGAVADGVTLNTDAINLAIGAVNAMGGGTVVFPGPGVYLTSTIFMMSDIRVLIENGTTVMSTTEPSLWPTIRHRFGVLMCGGQMGRYYQRKFVGGPLFFCHLCNNITMAGKGGVVDGQGGHWWDRKQGKGLYRGYLAMFINSTNIHITDLTFQNSAAWNIVPKYCTNVTIDRVSIYNHYVKGHNTDGVNPYSSKNVNITNTVIVTGDDCIAVKSGPRPSCGIPSENILVNNVTCVGSHGLTIGSEMNAGVQNVVFSNVTIDGRNTPSSQGIRLKSVRGRGGFVRNILYENIRIHNVKIGIQVTLNYRDVDPSVMPVPHFSNITVRNVYGTKIHREIGTFDGLPDAPIDGVSLENVFLFASANAKGLQCSQTINAKFNRAFPPPDMTGSCVQDRWGVLLEALGWSYGLFSWPRWLSTRMFFWLL</sequence>
<dbReference type="Pfam" id="PF00295">
    <property type="entry name" value="Glyco_hydro_28"/>
    <property type="match status" value="1"/>
</dbReference>
<evidence type="ECO:0000256" key="6">
    <source>
        <dbReference type="SAM" id="MobiDB-lite"/>
    </source>
</evidence>
<dbReference type="EMBL" id="KQ243608">
    <property type="protein sequence ID" value="KNC75464.1"/>
    <property type="molecule type" value="Genomic_DNA"/>
</dbReference>
<feature type="region of interest" description="Disordered" evidence="6">
    <location>
        <begin position="352"/>
        <end position="421"/>
    </location>
</feature>
<dbReference type="InterPro" id="IPR051801">
    <property type="entry name" value="GH28_Enzymes"/>
</dbReference>
<dbReference type="Proteomes" id="UP000054560">
    <property type="component" value="Unassembled WGS sequence"/>
</dbReference>
<dbReference type="GeneID" id="25912514"/>
<feature type="compositionally biased region" description="Acidic residues" evidence="6">
    <location>
        <begin position="402"/>
        <end position="417"/>
    </location>
</feature>
<dbReference type="eggNOG" id="ENOG502QTAW">
    <property type="taxonomic scope" value="Eukaryota"/>
</dbReference>
<dbReference type="RefSeq" id="XP_014149366.1">
    <property type="nucleotide sequence ID" value="XM_014293891.1"/>
</dbReference>
<accession>A0A0L0FFB4</accession>
<evidence type="ECO:0008006" key="10">
    <source>
        <dbReference type="Google" id="ProtNLM"/>
    </source>
</evidence>
<evidence type="ECO:0000256" key="3">
    <source>
        <dbReference type="ARBA" id="ARBA00023295"/>
    </source>
</evidence>
<evidence type="ECO:0000256" key="7">
    <source>
        <dbReference type="SAM" id="SignalP"/>
    </source>
</evidence>
<keyword evidence="9" id="KW-1185">Reference proteome</keyword>